<evidence type="ECO:0000313" key="7">
    <source>
        <dbReference type="EMBL" id="MFB9443219.1"/>
    </source>
</evidence>
<keyword evidence="1" id="KW-0285">Flavoprotein</keyword>
<evidence type="ECO:0000256" key="2">
    <source>
        <dbReference type="ARBA" id="ARBA00022643"/>
    </source>
</evidence>
<dbReference type="NCBIfam" id="TIGR03860">
    <property type="entry name" value="FMN_nitrolo"/>
    <property type="match status" value="1"/>
</dbReference>
<dbReference type="EMBL" id="JBHMCA010000020">
    <property type="protein sequence ID" value="MFB9443219.1"/>
    <property type="molecule type" value="Genomic_DNA"/>
</dbReference>
<dbReference type="Pfam" id="PF00296">
    <property type="entry name" value="Bac_luciferase"/>
    <property type="match status" value="1"/>
</dbReference>
<dbReference type="PANTHER" id="PTHR30011:SF16">
    <property type="entry name" value="C2H2 FINGER DOMAIN TRANSCRIPTION FACTOR (EUROFUNG)-RELATED"/>
    <property type="match status" value="1"/>
</dbReference>
<dbReference type="Proteomes" id="UP001589608">
    <property type="component" value="Unassembled WGS sequence"/>
</dbReference>
<evidence type="ECO:0000256" key="4">
    <source>
        <dbReference type="ARBA" id="ARBA00023033"/>
    </source>
</evidence>
<dbReference type="PANTHER" id="PTHR30011">
    <property type="entry name" value="ALKANESULFONATE MONOOXYGENASE-RELATED"/>
    <property type="match status" value="1"/>
</dbReference>
<dbReference type="Gene3D" id="3.20.20.30">
    <property type="entry name" value="Luciferase-like domain"/>
    <property type="match status" value="1"/>
</dbReference>
<dbReference type="CDD" id="cd01095">
    <property type="entry name" value="Nitrilotriacetate_monoxgenase"/>
    <property type="match status" value="1"/>
</dbReference>
<reference evidence="7 8" key="1">
    <citation type="submission" date="2024-09" db="EMBL/GenBank/DDBJ databases">
        <authorList>
            <person name="Sun Q."/>
            <person name="Mori K."/>
        </authorList>
    </citation>
    <scope>NUCLEOTIDE SEQUENCE [LARGE SCALE GENOMIC DNA]</scope>
    <source>
        <strain evidence="7 8">JCM 3307</strain>
    </source>
</reference>
<dbReference type="EC" id="1.14.-.-" evidence="7"/>
<dbReference type="GO" id="GO:0004497">
    <property type="term" value="F:monooxygenase activity"/>
    <property type="evidence" value="ECO:0007669"/>
    <property type="project" value="UniProtKB-KW"/>
</dbReference>
<comment type="caution">
    <text evidence="7">The sequence shown here is derived from an EMBL/GenBank/DDBJ whole genome shotgun (WGS) entry which is preliminary data.</text>
</comment>
<organism evidence="7 8">
    <name type="scientific">Dactylosporangium vinaceum</name>
    <dbReference type="NCBI Taxonomy" id="53362"/>
    <lineage>
        <taxon>Bacteria</taxon>
        <taxon>Bacillati</taxon>
        <taxon>Actinomycetota</taxon>
        <taxon>Actinomycetes</taxon>
        <taxon>Micromonosporales</taxon>
        <taxon>Micromonosporaceae</taxon>
        <taxon>Dactylosporangium</taxon>
    </lineage>
</organism>
<comment type="similarity">
    <text evidence="5">Belongs to the NtaA/SnaA/DszA monooxygenase family.</text>
</comment>
<feature type="domain" description="Luciferase-like" evidence="6">
    <location>
        <begin position="38"/>
        <end position="390"/>
    </location>
</feature>
<keyword evidence="4 7" id="KW-0503">Monooxygenase</keyword>
<sequence>MSERQLFLGGYVLFPSGHYAGAWRHPYSSRDWLGRDFLHQVARTLEAAKFDLAFIPETVSFRDGFERHGLSNAIKHDPAQVAATIAAVTTHLGVGVTLSTSFNEPYNLARTLLSLDHLSGGRVAWNVIQSNGPANYANFPHVEQLAGAELYDRGDDFVEAVTALWRAWDDDALVQDQETGVFVDTSKVTIPDYQGKYLSVRGPLNLPPSPQTHPVIIQAGDSPRGRQFGARWGDVIFAIERTPADLRAKKDDLKAKARALGRDAEKIRLFAAVQPIVGETTEIAKARRDYLATRITPEAGVEFFSQFARLDLGGVDLDAPYLQVLEERATEGQAEGRAVVQLTELLGNRAGNVTIAEAAVEFSTSELTPQLVGTGVEIAEQLTDIFASGAADGFLITPTHFPGSFDDFGRAVVPHLQRLGVFRTDYTGTTLREHLDIA</sequence>
<dbReference type="PIRSF" id="PIRSF000337">
    <property type="entry name" value="NTA_MOA"/>
    <property type="match status" value="1"/>
</dbReference>
<name>A0ABV5M316_9ACTN</name>
<dbReference type="RefSeq" id="WP_223103666.1">
    <property type="nucleotide sequence ID" value="NZ_CP061913.1"/>
</dbReference>
<protein>
    <submittedName>
        <fullName evidence="7">NtaA/DmoA family FMN-dependent monooxygenase</fullName>
        <ecNumber evidence="7">1.14.-.-</ecNumber>
    </submittedName>
</protein>
<dbReference type="SUPFAM" id="SSF51679">
    <property type="entry name" value="Bacterial luciferase-like"/>
    <property type="match status" value="1"/>
</dbReference>
<dbReference type="InterPro" id="IPR051260">
    <property type="entry name" value="Diverse_substr_monoxygenases"/>
</dbReference>
<keyword evidence="3 7" id="KW-0560">Oxidoreductase</keyword>
<evidence type="ECO:0000256" key="5">
    <source>
        <dbReference type="ARBA" id="ARBA00033748"/>
    </source>
</evidence>
<evidence type="ECO:0000256" key="3">
    <source>
        <dbReference type="ARBA" id="ARBA00023002"/>
    </source>
</evidence>
<keyword evidence="2" id="KW-0288">FMN</keyword>
<keyword evidence="8" id="KW-1185">Reference proteome</keyword>
<evidence type="ECO:0000256" key="1">
    <source>
        <dbReference type="ARBA" id="ARBA00022630"/>
    </source>
</evidence>
<gene>
    <name evidence="7" type="ORF">ACFFTR_09005</name>
</gene>
<accession>A0ABV5M316</accession>
<dbReference type="InterPro" id="IPR016215">
    <property type="entry name" value="NTA_MOA"/>
</dbReference>
<evidence type="ECO:0000313" key="8">
    <source>
        <dbReference type="Proteomes" id="UP001589608"/>
    </source>
</evidence>
<dbReference type="InterPro" id="IPR036661">
    <property type="entry name" value="Luciferase-like_sf"/>
</dbReference>
<evidence type="ECO:0000259" key="6">
    <source>
        <dbReference type="Pfam" id="PF00296"/>
    </source>
</evidence>
<dbReference type="InterPro" id="IPR011251">
    <property type="entry name" value="Luciferase-like_dom"/>
</dbReference>
<proteinExistence type="inferred from homology"/>